<dbReference type="EMBL" id="JAUEPO010000007">
    <property type="protein sequence ID" value="KAK3317241.1"/>
    <property type="molecule type" value="Genomic_DNA"/>
</dbReference>
<evidence type="ECO:0000313" key="4">
    <source>
        <dbReference type="Proteomes" id="UP001286456"/>
    </source>
</evidence>
<dbReference type="AlphaFoldDB" id="A0AAE0I444"/>
<organism evidence="3 4">
    <name type="scientific">Cercophora scortea</name>
    <dbReference type="NCBI Taxonomy" id="314031"/>
    <lineage>
        <taxon>Eukaryota</taxon>
        <taxon>Fungi</taxon>
        <taxon>Dikarya</taxon>
        <taxon>Ascomycota</taxon>
        <taxon>Pezizomycotina</taxon>
        <taxon>Sordariomycetes</taxon>
        <taxon>Sordariomycetidae</taxon>
        <taxon>Sordariales</taxon>
        <taxon>Lasiosphaeriaceae</taxon>
        <taxon>Cercophora</taxon>
    </lineage>
</organism>
<feature type="chain" id="PRO_5042287493" evidence="1">
    <location>
        <begin position="20"/>
        <end position="193"/>
    </location>
</feature>
<gene>
    <name evidence="3" type="ORF">B0T19DRAFT_287809</name>
</gene>
<protein>
    <submittedName>
        <fullName evidence="3">Necrosis-inducing factor-domain-containing protein</fullName>
    </submittedName>
</protein>
<accession>A0AAE0I444</accession>
<evidence type="ECO:0000313" key="3">
    <source>
        <dbReference type="EMBL" id="KAK3317241.1"/>
    </source>
</evidence>
<evidence type="ECO:0000259" key="2">
    <source>
        <dbReference type="Pfam" id="PF14856"/>
    </source>
</evidence>
<keyword evidence="4" id="KW-1185">Reference proteome</keyword>
<comment type="caution">
    <text evidence="3">The sequence shown here is derived from an EMBL/GenBank/DDBJ whole genome shotgun (WGS) entry which is preliminary data.</text>
</comment>
<dbReference type="Proteomes" id="UP001286456">
    <property type="component" value="Unassembled WGS sequence"/>
</dbReference>
<dbReference type="Pfam" id="PF14856">
    <property type="entry name" value="Hce2"/>
    <property type="match status" value="1"/>
</dbReference>
<feature type="domain" description="Ecp2 effector protein-like" evidence="2">
    <location>
        <begin position="73"/>
        <end position="175"/>
    </location>
</feature>
<reference evidence="3" key="2">
    <citation type="submission" date="2023-06" db="EMBL/GenBank/DDBJ databases">
        <authorList>
            <consortium name="Lawrence Berkeley National Laboratory"/>
            <person name="Haridas S."/>
            <person name="Hensen N."/>
            <person name="Bonometti L."/>
            <person name="Westerberg I."/>
            <person name="Brannstrom I.O."/>
            <person name="Guillou S."/>
            <person name="Cros-Aarteil S."/>
            <person name="Calhoun S."/>
            <person name="Kuo A."/>
            <person name="Mondo S."/>
            <person name="Pangilinan J."/>
            <person name="Riley R."/>
            <person name="Labutti K."/>
            <person name="Andreopoulos B."/>
            <person name="Lipzen A."/>
            <person name="Chen C."/>
            <person name="Yanf M."/>
            <person name="Daum C."/>
            <person name="Ng V."/>
            <person name="Clum A."/>
            <person name="Steindorff A."/>
            <person name="Ohm R."/>
            <person name="Martin F."/>
            <person name="Silar P."/>
            <person name="Natvig D."/>
            <person name="Lalanne C."/>
            <person name="Gautier V."/>
            <person name="Ament-Velasquez S.L."/>
            <person name="Kruys A."/>
            <person name="Hutchinson M.I."/>
            <person name="Powell A.J."/>
            <person name="Barry K."/>
            <person name="Miller A.N."/>
            <person name="Grigoriev I.V."/>
            <person name="Debuchy R."/>
            <person name="Gladieux P."/>
            <person name="Thoren M.H."/>
            <person name="Johannesson H."/>
        </authorList>
    </citation>
    <scope>NUCLEOTIDE SEQUENCE</scope>
    <source>
        <strain evidence="3">SMH4131-1</strain>
    </source>
</reference>
<reference evidence="3" key="1">
    <citation type="journal article" date="2023" name="Mol. Phylogenet. Evol.">
        <title>Genome-scale phylogeny and comparative genomics of the fungal order Sordariales.</title>
        <authorList>
            <person name="Hensen N."/>
            <person name="Bonometti L."/>
            <person name="Westerberg I."/>
            <person name="Brannstrom I.O."/>
            <person name="Guillou S."/>
            <person name="Cros-Aarteil S."/>
            <person name="Calhoun S."/>
            <person name="Haridas S."/>
            <person name="Kuo A."/>
            <person name="Mondo S."/>
            <person name="Pangilinan J."/>
            <person name="Riley R."/>
            <person name="LaButti K."/>
            <person name="Andreopoulos B."/>
            <person name="Lipzen A."/>
            <person name="Chen C."/>
            <person name="Yan M."/>
            <person name="Daum C."/>
            <person name="Ng V."/>
            <person name="Clum A."/>
            <person name="Steindorff A."/>
            <person name="Ohm R.A."/>
            <person name="Martin F."/>
            <person name="Silar P."/>
            <person name="Natvig D.O."/>
            <person name="Lalanne C."/>
            <person name="Gautier V."/>
            <person name="Ament-Velasquez S.L."/>
            <person name="Kruys A."/>
            <person name="Hutchinson M.I."/>
            <person name="Powell A.J."/>
            <person name="Barry K."/>
            <person name="Miller A.N."/>
            <person name="Grigoriev I.V."/>
            <person name="Debuchy R."/>
            <person name="Gladieux P."/>
            <person name="Hiltunen Thoren M."/>
            <person name="Johannesson H."/>
        </authorList>
    </citation>
    <scope>NUCLEOTIDE SEQUENCE</scope>
    <source>
        <strain evidence="3">SMH4131-1</strain>
    </source>
</reference>
<name>A0AAE0I444_9PEZI</name>
<evidence type="ECO:0000256" key="1">
    <source>
        <dbReference type="SAM" id="SignalP"/>
    </source>
</evidence>
<keyword evidence="1" id="KW-0732">Signal</keyword>
<dbReference type="InterPro" id="IPR029226">
    <property type="entry name" value="Ecp2-like"/>
</dbReference>
<sequence>MLLANFVLTVVTAVASVRGSPVGTGAKASSEFLPIATTTIDVLASPTATEGFAYHPNQNTSDDGAARLSSVKHCGDSTFTDQTSAASPFASDCLQIVANIVDAGTWTVFDGFRHQLVQYGTCAFSVRGMNGFILERFRLGNEDIVGIINAAVVKFQSQSGPNGEMVIGALGDVSCPRVSFGGLEQVLWGIYHT</sequence>
<feature type="signal peptide" evidence="1">
    <location>
        <begin position="1"/>
        <end position="19"/>
    </location>
</feature>
<proteinExistence type="predicted"/>